<dbReference type="GO" id="GO:0016491">
    <property type="term" value="F:oxidoreductase activity"/>
    <property type="evidence" value="ECO:0007669"/>
    <property type="project" value="UniProtKB-KW"/>
</dbReference>
<evidence type="ECO:0000256" key="2">
    <source>
        <dbReference type="ARBA" id="ARBA00022827"/>
    </source>
</evidence>
<dbReference type="Gene3D" id="3.50.50.60">
    <property type="entry name" value="FAD/NAD(P)-binding domain"/>
    <property type="match status" value="2"/>
</dbReference>
<keyword evidence="3" id="KW-0560">Oxidoreductase</keyword>
<dbReference type="Proteomes" id="UP000199400">
    <property type="component" value="Unassembled WGS sequence"/>
</dbReference>
<accession>A0A1I2FJF8</accession>
<dbReference type="OrthoDB" id="9803192at2"/>
<evidence type="ECO:0000313" key="4">
    <source>
        <dbReference type="EMBL" id="SFF04656.1"/>
    </source>
</evidence>
<dbReference type="STRING" id="54.SAMN02745121_06677"/>
<keyword evidence="1" id="KW-0285">Flavoprotein</keyword>
<dbReference type="InterPro" id="IPR050346">
    <property type="entry name" value="FMO-like"/>
</dbReference>
<dbReference type="InterPro" id="IPR036188">
    <property type="entry name" value="FAD/NAD-bd_sf"/>
</dbReference>
<evidence type="ECO:0000256" key="1">
    <source>
        <dbReference type="ARBA" id="ARBA00022630"/>
    </source>
</evidence>
<proteinExistence type="predicted"/>
<gene>
    <name evidence="4" type="ORF">SAMN02745121_06677</name>
</gene>
<name>A0A1I2FJF8_9BACT</name>
<dbReference type="Pfam" id="PF13738">
    <property type="entry name" value="Pyr_redox_3"/>
    <property type="match status" value="1"/>
</dbReference>
<keyword evidence="2" id="KW-0274">FAD</keyword>
<dbReference type="RefSeq" id="WP_096328552.1">
    <property type="nucleotide sequence ID" value="NZ_FOMX01000026.1"/>
</dbReference>
<protein>
    <submittedName>
        <fullName evidence="4">Predicted flavoprotein CzcO associated with the cation diffusion facilitator CzcD</fullName>
    </submittedName>
</protein>
<evidence type="ECO:0000313" key="5">
    <source>
        <dbReference type="Proteomes" id="UP000199400"/>
    </source>
</evidence>
<sequence length="502" mass="56108">MKIAIIGGGISGIAAARMLQRFGHEVVIFERGPRPGGVWAVAYPEVRLQNVAEHYRLAEFPWPFAPDLHPTREQLMRYMEAAIARFGIDVRTEHEVLASEFVGDGWALELQAPAGPRRERFDFVVVANGQYTGAQHGLRLADRACFPGQVILAREVRDLGVLANKKVAVIGFGKSAVDMASFAAARGSQVEHVFREPRWLIPRHILGVHGSKILFMRASTAMIPAWVHPSRAERLLHTHLQPLVRGFWAMVGGLIRAQVGLHGLWRDPAVRRRMTTLIPTTPVPFEMRSAVAMAPDEYFAQVIRGQIEPHRGEPVGFTPRGLRLADGRELTCDLVVVSTGSLAPQFPFLPRKYRDLLERERDGAQLYRHVIHPKVPRMAFAGHNHGFLHVPGVEVAMLWLGAHLRGDLELPPEPEIERQIAAVQRWKRANILFEPSRAGAVNTRFHQYLDVMLGDLGVSPYRKRGVLAELTAPYTAADYAGIFDEYERSRGAGPRRPLPLPT</sequence>
<dbReference type="PRINTS" id="PR00368">
    <property type="entry name" value="FADPNR"/>
</dbReference>
<dbReference type="AlphaFoldDB" id="A0A1I2FJF8"/>
<evidence type="ECO:0000256" key="3">
    <source>
        <dbReference type="ARBA" id="ARBA00023002"/>
    </source>
</evidence>
<dbReference type="PANTHER" id="PTHR23023">
    <property type="entry name" value="DIMETHYLANILINE MONOOXYGENASE"/>
    <property type="match status" value="1"/>
</dbReference>
<reference evidence="5" key="1">
    <citation type="submission" date="2016-10" db="EMBL/GenBank/DDBJ databases">
        <authorList>
            <person name="Varghese N."/>
            <person name="Submissions S."/>
        </authorList>
    </citation>
    <scope>NUCLEOTIDE SEQUENCE [LARGE SCALE GENOMIC DNA]</scope>
    <source>
        <strain evidence="5">ATCC 25963</strain>
    </source>
</reference>
<organism evidence="4 5">
    <name type="scientific">Nannocystis exedens</name>
    <dbReference type="NCBI Taxonomy" id="54"/>
    <lineage>
        <taxon>Bacteria</taxon>
        <taxon>Pseudomonadati</taxon>
        <taxon>Myxococcota</taxon>
        <taxon>Polyangia</taxon>
        <taxon>Nannocystales</taxon>
        <taxon>Nannocystaceae</taxon>
        <taxon>Nannocystis</taxon>
    </lineage>
</organism>
<keyword evidence="5" id="KW-1185">Reference proteome</keyword>
<dbReference type="SUPFAM" id="SSF51905">
    <property type="entry name" value="FAD/NAD(P)-binding domain"/>
    <property type="match status" value="3"/>
</dbReference>
<dbReference type="PRINTS" id="PR00411">
    <property type="entry name" value="PNDRDTASEI"/>
</dbReference>
<dbReference type="EMBL" id="FOMX01000026">
    <property type="protein sequence ID" value="SFF04656.1"/>
    <property type="molecule type" value="Genomic_DNA"/>
</dbReference>